<feature type="compositionally biased region" description="Low complexity" evidence="1">
    <location>
        <begin position="85"/>
        <end position="98"/>
    </location>
</feature>
<feature type="region of interest" description="Disordered" evidence="1">
    <location>
        <begin position="72"/>
        <end position="147"/>
    </location>
</feature>
<feature type="compositionally biased region" description="Polar residues" evidence="1">
    <location>
        <begin position="23"/>
        <end position="49"/>
    </location>
</feature>
<proteinExistence type="predicted"/>
<keyword evidence="3" id="KW-1185">Reference proteome</keyword>
<name>A0A453KPN6_AEGTS</name>
<dbReference type="AlphaFoldDB" id="A0A453KPN6"/>
<evidence type="ECO:0000313" key="3">
    <source>
        <dbReference type="Proteomes" id="UP000015105"/>
    </source>
</evidence>
<reference evidence="2" key="5">
    <citation type="journal article" date="2021" name="G3 (Bethesda)">
        <title>Aegilops tauschii genome assembly Aet v5.0 features greater sequence contiguity and improved annotation.</title>
        <authorList>
            <person name="Wang L."/>
            <person name="Zhu T."/>
            <person name="Rodriguez J.C."/>
            <person name="Deal K.R."/>
            <person name="Dubcovsky J."/>
            <person name="McGuire P.E."/>
            <person name="Lux T."/>
            <person name="Spannagl M."/>
            <person name="Mayer K.F.X."/>
            <person name="Baldrich P."/>
            <person name="Meyers B.C."/>
            <person name="Huo N."/>
            <person name="Gu Y.Q."/>
            <person name="Zhou H."/>
            <person name="Devos K.M."/>
            <person name="Bennetzen J.L."/>
            <person name="Unver T."/>
            <person name="Budak H."/>
            <person name="Gulick P.J."/>
            <person name="Galiba G."/>
            <person name="Kalapos B."/>
            <person name="Nelson D.R."/>
            <person name="Li P."/>
            <person name="You F.M."/>
            <person name="Luo M.C."/>
            <person name="Dvorak J."/>
        </authorList>
    </citation>
    <scope>NUCLEOTIDE SEQUENCE [LARGE SCALE GENOMIC DNA]</scope>
    <source>
        <strain evidence="2">cv. AL8/78</strain>
    </source>
</reference>
<dbReference type="Gramene" id="AET5Gv20472300.3">
    <property type="protein sequence ID" value="AET5Gv20472300.3"/>
    <property type="gene ID" value="AET5Gv20472300"/>
</dbReference>
<feature type="region of interest" description="Disordered" evidence="1">
    <location>
        <begin position="1"/>
        <end position="49"/>
    </location>
</feature>
<sequence length="147" mass="15507">PSIPPPPTTAIARSPRTRKNRIASPTTPRMNDKTTNAHPTSPTSNSSKSLVVYPVALRRGIAAAVLLSELEQQHTVDPRSCHLISSSPSLGESSTRRSASLTGGGAEAGRYDEGRHVGEPDHSRLAAVQGEEEEQLQSPWAGRPGGG</sequence>
<evidence type="ECO:0000313" key="2">
    <source>
        <dbReference type="EnsemblPlants" id="AET5Gv20472300.3"/>
    </source>
</evidence>
<reference evidence="3" key="2">
    <citation type="journal article" date="2017" name="Nat. Plants">
        <title>The Aegilops tauschii genome reveals multiple impacts of transposons.</title>
        <authorList>
            <person name="Zhao G."/>
            <person name="Zou C."/>
            <person name="Li K."/>
            <person name="Wang K."/>
            <person name="Li T."/>
            <person name="Gao L."/>
            <person name="Zhang X."/>
            <person name="Wang H."/>
            <person name="Yang Z."/>
            <person name="Liu X."/>
            <person name="Jiang W."/>
            <person name="Mao L."/>
            <person name="Kong X."/>
            <person name="Jiao Y."/>
            <person name="Jia J."/>
        </authorList>
    </citation>
    <scope>NUCLEOTIDE SEQUENCE [LARGE SCALE GENOMIC DNA]</scope>
    <source>
        <strain evidence="3">cv. AL8/78</strain>
    </source>
</reference>
<organism evidence="2 3">
    <name type="scientific">Aegilops tauschii subsp. strangulata</name>
    <name type="common">Goatgrass</name>
    <dbReference type="NCBI Taxonomy" id="200361"/>
    <lineage>
        <taxon>Eukaryota</taxon>
        <taxon>Viridiplantae</taxon>
        <taxon>Streptophyta</taxon>
        <taxon>Embryophyta</taxon>
        <taxon>Tracheophyta</taxon>
        <taxon>Spermatophyta</taxon>
        <taxon>Magnoliopsida</taxon>
        <taxon>Liliopsida</taxon>
        <taxon>Poales</taxon>
        <taxon>Poaceae</taxon>
        <taxon>BOP clade</taxon>
        <taxon>Pooideae</taxon>
        <taxon>Triticodae</taxon>
        <taxon>Triticeae</taxon>
        <taxon>Triticinae</taxon>
        <taxon>Aegilops</taxon>
    </lineage>
</organism>
<protein>
    <submittedName>
        <fullName evidence="2">Uncharacterized protein</fullName>
    </submittedName>
</protein>
<dbReference type="EnsemblPlants" id="AET5Gv20472300.3">
    <property type="protein sequence ID" value="AET5Gv20472300.3"/>
    <property type="gene ID" value="AET5Gv20472300"/>
</dbReference>
<feature type="compositionally biased region" description="Basic and acidic residues" evidence="1">
    <location>
        <begin position="109"/>
        <end position="124"/>
    </location>
</feature>
<reference evidence="2" key="3">
    <citation type="journal article" date="2017" name="Nature">
        <title>Genome sequence of the progenitor of the wheat D genome Aegilops tauschii.</title>
        <authorList>
            <person name="Luo M.C."/>
            <person name="Gu Y.Q."/>
            <person name="Puiu D."/>
            <person name="Wang H."/>
            <person name="Twardziok S.O."/>
            <person name="Deal K.R."/>
            <person name="Huo N."/>
            <person name="Zhu T."/>
            <person name="Wang L."/>
            <person name="Wang Y."/>
            <person name="McGuire P.E."/>
            <person name="Liu S."/>
            <person name="Long H."/>
            <person name="Ramasamy R.K."/>
            <person name="Rodriguez J.C."/>
            <person name="Van S.L."/>
            <person name="Yuan L."/>
            <person name="Wang Z."/>
            <person name="Xia Z."/>
            <person name="Xiao L."/>
            <person name="Anderson O.D."/>
            <person name="Ouyang S."/>
            <person name="Liang Y."/>
            <person name="Zimin A.V."/>
            <person name="Pertea G."/>
            <person name="Qi P."/>
            <person name="Bennetzen J.L."/>
            <person name="Dai X."/>
            <person name="Dawson M.W."/>
            <person name="Muller H.G."/>
            <person name="Kugler K."/>
            <person name="Rivarola-Duarte L."/>
            <person name="Spannagl M."/>
            <person name="Mayer K.F.X."/>
            <person name="Lu F.H."/>
            <person name="Bevan M.W."/>
            <person name="Leroy P."/>
            <person name="Li P."/>
            <person name="You F.M."/>
            <person name="Sun Q."/>
            <person name="Liu Z."/>
            <person name="Lyons E."/>
            <person name="Wicker T."/>
            <person name="Salzberg S.L."/>
            <person name="Devos K.M."/>
            <person name="Dvorak J."/>
        </authorList>
    </citation>
    <scope>NUCLEOTIDE SEQUENCE [LARGE SCALE GENOMIC DNA]</scope>
    <source>
        <strain evidence="2">cv. AL8/78</strain>
    </source>
</reference>
<dbReference type="Proteomes" id="UP000015105">
    <property type="component" value="Chromosome 5D"/>
</dbReference>
<evidence type="ECO:0000256" key="1">
    <source>
        <dbReference type="SAM" id="MobiDB-lite"/>
    </source>
</evidence>
<accession>A0A453KPN6</accession>
<reference evidence="3" key="1">
    <citation type="journal article" date="2014" name="Science">
        <title>Ancient hybridizations among the ancestral genomes of bread wheat.</title>
        <authorList>
            <consortium name="International Wheat Genome Sequencing Consortium,"/>
            <person name="Marcussen T."/>
            <person name="Sandve S.R."/>
            <person name="Heier L."/>
            <person name="Spannagl M."/>
            <person name="Pfeifer M."/>
            <person name="Jakobsen K.S."/>
            <person name="Wulff B.B."/>
            <person name="Steuernagel B."/>
            <person name="Mayer K.F."/>
            <person name="Olsen O.A."/>
        </authorList>
    </citation>
    <scope>NUCLEOTIDE SEQUENCE [LARGE SCALE GENOMIC DNA]</scope>
    <source>
        <strain evidence="3">cv. AL8/78</strain>
    </source>
</reference>
<reference evidence="2" key="4">
    <citation type="submission" date="2019-03" db="UniProtKB">
        <authorList>
            <consortium name="EnsemblPlants"/>
        </authorList>
    </citation>
    <scope>IDENTIFICATION</scope>
</reference>